<evidence type="ECO:0000256" key="12">
    <source>
        <dbReference type="SAM" id="Phobius"/>
    </source>
</evidence>
<comment type="catalytic activity">
    <reaction evidence="11">
        <text>Fe(II)-heme o + 2 A + H2O = Fe(II)-heme a + 2 AH2</text>
        <dbReference type="Rhea" id="RHEA:63388"/>
        <dbReference type="ChEBI" id="CHEBI:13193"/>
        <dbReference type="ChEBI" id="CHEBI:15377"/>
        <dbReference type="ChEBI" id="CHEBI:17499"/>
        <dbReference type="ChEBI" id="CHEBI:60530"/>
        <dbReference type="ChEBI" id="CHEBI:61715"/>
        <dbReference type="EC" id="1.17.99.9"/>
    </reaction>
    <physiologicalReaction direction="left-to-right" evidence="11">
        <dbReference type="Rhea" id="RHEA:63389"/>
    </physiologicalReaction>
</comment>
<dbReference type="GO" id="GO:0006784">
    <property type="term" value="P:heme A biosynthetic process"/>
    <property type="evidence" value="ECO:0007669"/>
    <property type="project" value="InterPro"/>
</dbReference>
<evidence type="ECO:0000256" key="3">
    <source>
        <dbReference type="ARBA" id="ARBA00022692"/>
    </source>
</evidence>
<keyword evidence="8" id="KW-0350">Heme biosynthesis</keyword>
<evidence type="ECO:0008006" key="14">
    <source>
        <dbReference type="Google" id="ProtNLM"/>
    </source>
</evidence>
<proteinExistence type="predicted"/>
<name>A0A1Y1JZ73_PHOPY</name>
<evidence type="ECO:0000256" key="10">
    <source>
        <dbReference type="ARBA" id="ARBA00044501"/>
    </source>
</evidence>
<comment type="pathway">
    <text evidence="10">Porphyrin-containing compound metabolism; heme A biosynthesis; heme A from heme O: step 1/1.</text>
</comment>
<evidence type="ECO:0000313" key="13">
    <source>
        <dbReference type="EMBL" id="JAV54624.1"/>
    </source>
</evidence>
<dbReference type="GO" id="GO:0016653">
    <property type="term" value="F:oxidoreductase activity, acting on NAD(P)H, heme protein as acceptor"/>
    <property type="evidence" value="ECO:0007669"/>
    <property type="project" value="TreeGrafter"/>
</dbReference>
<feature type="transmembrane region" description="Helical" evidence="12">
    <location>
        <begin position="165"/>
        <end position="183"/>
    </location>
</feature>
<keyword evidence="7" id="KW-0408">Iron</keyword>
<evidence type="ECO:0000256" key="8">
    <source>
        <dbReference type="ARBA" id="ARBA00023133"/>
    </source>
</evidence>
<evidence type="ECO:0000256" key="9">
    <source>
        <dbReference type="ARBA" id="ARBA00023136"/>
    </source>
</evidence>
<keyword evidence="3 12" id="KW-0812">Transmembrane</keyword>
<keyword evidence="9 12" id="KW-0472">Membrane</keyword>
<feature type="transmembrane region" description="Helical" evidence="12">
    <location>
        <begin position="80"/>
        <end position="101"/>
    </location>
</feature>
<dbReference type="InterPro" id="IPR003780">
    <property type="entry name" value="COX15/CtaA_fam"/>
</dbReference>
<dbReference type="Pfam" id="PF02628">
    <property type="entry name" value="COX15-CtaA"/>
    <property type="match status" value="1"/>
</dbReference>
<comment type="subcellular location">
    <subcellularLocation>
        <location evidence="2">Membrane</location>
        <topology evidence="2">Multi-pass membrane protein</topology>
    </subcellularLocation>
</comment>
<evidence type="ECO:0000256" key="6">
    <source>
        <dbReference type="ARBA" id="ARBA00023002"/>
    </source>
</evidence>
<feature type="transmembrane region" description="Helical" evidence="12">
    <location>
        <begin position="232"/>
        <end position="250"/>
    </location>
</feature>
<feature type="transmembrane region" description="Helical" evidence="12">
    <location>
        <begin position="195"/>
        <end position="212"/>
    </location>
</feature>
<organism evidence="13">
    <name type="scientific">Photinus pyralis</name>
    <name type="common">Common eastern firefly</name>
    <name type="synonym">Lampyris pyralis</name>
    <dbReference type="NCBI Taxonomy" id="7054"/>
    <lineage>
        <taxon>Eukaryota</taxon>
        <taxon>Metazoa</taxon>
        <taxon>Ecdysozoa</taxon>
        <taxon>Arthropoda</taxon>
        <taxon>Hexapoda</taxon>
        <taxon>Insecta</taxon>
        <taxon>Pterygota</taxon>
        <taxon>Neoptera</taxon>
        <taxon>Endopterygota</taxon>
        <taxon>Coleoptera</taxon>
        <taxon>Polyphaga</taxon>
        <taxon>Elateriformia</taxon>
        <taxon>Elateroidea</taxon>
        <taxon>Lampyridae</taxon>
        <taxon>Lampyrinae</taxon>
        <taxon>Photinus</taxon>
    </lineage>
</organism>
<evidence type="ECO:0000256" key="2">
    <source>
        <dbReference type="ARBA" id="ARBA00004141"/>
    </source>
</evidence>
<comment type="cofactor">
    <cofactor evidence="1">
        <name>heme b</name>
        <dbReference type="ChEBI" id="CHEBI:60344"/>
    </cofactor>
</comment>
<dbReference type="InterPro" id="IPR023754">
    <property type="entry name" value="HemeA_Synthase_type2"/>
</dbReference>
<protein>
    <recommendedName>
        <fullName evidence="14">Cytochrome c oxidase assembly protein COX15</fullName>
    </recommendedName>
</protein>
<dbReference type="GO" id="GO:0120547">
    <property type="term" value="F:heme A synthase activity"/>
    <property type="evidence" value="ECO:0007669"/>
    <property type="project" value="UniProtKB-EC"/>
</dbReference>
<keyword evidence="5 12" id="KW-1133">Transmembrane helix</keyword>
<dbReference type="GO" id="GO:0046872">
    <property type="term" value="F:metal ion binding"/>
    <property type="evidence" value="ECO:0007669"/>
    <property type="project" value="UniProtKB-KW"/>
</dbReference>
<feature type="transmembrane region" description="Helical" evidence="12">
    <location>
        <begin position="342"/>
        <end position="359"/>
    </location>
</feature>
<evidence type="ECO:0000256" key="5">
    <source>
        <dbReference type="ARBA" id="ARBA00022989"/>
    </source>
</evidence>
<dbReference type="EMBL" id="GEZM01096723">
    <property type="protein sequence ID" value="JAV54624.1"/>
    <property type="molecule type" value="Transcribed_RNA"/>
</dbReference>
<evidence type="ECO:0000256" key="4">
    <source>
        <dbReference type="ARBA" id="ARBA00022723"/>
    </source>
</evidence>
<dbReference type="PANTHER" id="PTHR23289">
    <property type="entry name" value="CYTOCHROME C OXIDASE ASSEMBLY PROTEIN COX15"/>
    <property type="match status" value="1"/>
</dbReference>
<keyword evidence="4" id="KW-0479">Metal-binding</keyword>
<dbReference type="PANTHER" id="PTHR23289:SF2">
    <property type="entry name" value="CYTOCHROME C OXIDASE ASSEMBLY PROTEIN COX15 HOMOLOG"/>
    <property type="match status" value="1"/>
</dbReference>
<evidence type="ECO:0000256" key="1">
    <source>
        <dbReference type="ARBA" id="ARBA00001970"/>
    </source>
</evidence>
<feature type="transmembrane region" description="Helical" evidence="12">
    <location>
        <begin position="285"/>
        <end position="306"/>
    </location>
</feature>
<keyword evidence="6" id="KW-0560">Oxidoreductase</keyword>
<feature type="transmembrane region" description="Helical" evidence="12">
    <location>
        <begin position="371"/>
        <end position="395"/>
    </location>
</feature>
<evidence type="ECO:0000256" key="7">
    <source>
        <dbReference type="ARBA" id="ARBA00023004"/>
    </source>
</evidence>
<dbReference type="InterPro" id="IPR009003">
    <property type="entry name" value="Peptidase_S1_PA"/>
</dbReference>
<dbReference type="SUPFAM" id="SSF50494">
    <property type="entry name" value="Trypsin-like serine proteases"/>
    <property type="match status" value="1"/>
</dbReference>
<dbReference type="GO" id="GO:0005743">
    <property type="term" value="C:mitochondrial inner membrane"/>
    <property type="evidence" value="ECO:0007669"/>
    <property type="project" value="TreeGrafter"/>
</dbReference>
<sequence>MFCVAKLCKTTAIRFASVSTTSLLKKPQNLIPREWRRGAFNNCTARSTVLKKFLHSRLFSEAAVISTRLKSNAVARYKKAIGYWLLTSSGMVFVAVILGGVTRLTESGLSMVTWKLLGERMPRTEEEWIAEFSKYKQFPEFLLQRPDMTLTEFKFIYFMEYAHRMWGRAIGAVFLLPAVFFWTRGAFTPQMKIRISAFGGLILAQGLFGWYMVKSGLEKKDDDNTVVRVSQYRLATHLSLAFVLYSLFLWSSLDHLLPAETISNISNNAIKNARKFRMFAHSCKGMVFFTAVSGALLAGIDGGLVYNSFPKMADKWIPDDILAYKPTLKNFTENPTTVQFDHRILGITTLTLISTLWILSKRRTLPPRAYIATNALATMAWLQVILGISTLLMYVPVPLAASHQSGSLVLLSLAVWLTHELKRLPKI</sequence>
<dbReference type="AlphaFoldDB" id="A0A1Y1JZ73"/>
<reference evidence="13" key="1">
    <citation type="journal article" date="2016" name="Sci. Rep.">
        <title>Molecular characterization of firefly nuptial gifts: a multi-omics approach sheds light on postcopulatory sexual selection.</title>
        <authorList>
            <person name="Al-Wathiqui N."/>
            <person name="Fallon T.R."/>
            <person name="South A."/>
            <person name="Weng J.K."/>
            <person name="Lewis S.M."/>
        </authorList>
    </citation>
    <scope>NUCLEOTIDE SEQUENCE</scope>
</reference>
<evidence type="ECO:0000256" key="11">
    <source>
        <dbReference type="ARBA" id="ARBA00048044"/>
    </source>
</evidence>
<accession>A0A1Y1JZ73</accession>